<dbReference type="PROSITE" id="PS51257">
    <property type="entry name" value="PROKAR_LIPOPROTEIN"/>
    <property type="match status" value="1"/>
</dbReference>
<dbReference type="PANTHER" id="PTHR22642:SF2">
    <property type="entry name" value="PROTEIN LONG AFTER FAR-RED 3"/>
    <property type="match status" value="1"/>
</dbReference>
<feature type="non-terminal residue" evidence="3">
    <location>
        <position position="416"/>
    </location>
</feature>
<accession>A0A381QD76</accession>
<dbReference type="Gene3D" id="3.10.310.70">
    <property type="match status" value="1"/>
</dbReference>
<sequence length="416" mass="45515">MVAAKTRDVFFSFWLITVGVLIVGCGSSVEPVDVVLHNGKIITVDELHPEVQALGIRGDQIVVVGTNEEVDAYIGETTEVIDLEGQLAVPGFIESHGHFLGVGNAQMQLSLMDVQNWEEIVAMVAAAVEEAQPGQLIRGRGWHQEKWNPLPERNVEGFPLHDQLSEVSPNNPVLLTHASGHATFANARAMEMSGITSVTPDPDGGEILRDARGNPIGVFRETASRLLRGASADATPPDPRRQAELAVQEALAKGITSFQDAGSSFETVDLLKNMVDDGSLGIRLWVMLRESNEALAARGKDYRMIGYGDNRLTVRAIKRSIDGALGSRGAWLLEPYSDSPESTGLNTTTPESISETAGWAIDNDFQLCVHAIGDRANRETLDLYQRTFEANPDKTDLRWRDEHTQHLHPDDIPRFA</sequence>
<dbReference type="Gene3D" id="3.20.20.140">
    <property type="entry name" value="Metal-dependent hydrolases"/>
    <property type="match status" value="1"/>
</dbReference>
<feature type="transmembrane region" description="Helical" evidence="1">
    <location>
        <begin position="9"/>
        <end position="29"/>
    </location>
</feature>
<proteinExistence type="predicted"/>
<feature type="domain" description="Amidohydrolase 3" evidence="2">
    <location>
        <begin position="79"/>
        <end position="416"/>
    </location>
</feature>
<name>A0A381QD76_9ZZZZ</name>
<dbReference type="InterPro" id="IPR033932">
    <property type="entry name" value="YtcJ-like"/>
</dbReference>
<dbReference type="PANTHER" id="PTHR22642">
    <property type="entry name" value="IMIDAZOLONEPROPIONASE"/>
    <property type="match status" value="1"/>
</dbReference>
<dbReference type="AlphaFoldDB" id="A0A381QD76"/>
<evidence type="ECO:0000313" key="3">
    <source>
        <dbReference type="EMBL" id="SUZ77236.1"/>
    </source>
</evidence>
<organism evidence="3">
    <name type="scientific">marine metagenome</name>
    <dbReference type="NCBI Taxonomy" id="408172"/>
    <lineage>
        <taxon>unclassified sequences</taxon>
        <taxon>metagenomes</taxon>
        <taxon>ecological metagenomes</taxon>
    </lineage>
</organism>
<keyword evidence="1" id="KW-0472">Membrane</keyword>
<dbReference type="SUPFAM" id="SSF51338">
    <property type="entry name" value="Composite domain of metallo-dependent hydrolases"/>
    <property type="match status" value="1"/>
</dbReference>
<dbReference type="InterPro" id="IPR011059">
    <property type="entry name" value="Metal-dep_hydrolase_composite"/>
</dbReference>
<gene>
    <name evidence="3" type="ORF">METZ01_LOCUS30090</name>
</gene>
<dbReference type="Pfam" id="PF07969">
    <property type="entry name" value="Amidohydro_3"/>
    <property type="match status" value="1"/>
</dbReference>
<keyword evidence="1" id="KW-0812">Transmembrane</keyword>
<dbReference type="SUPFAM" id="SSF51556">
    <property type="entry name" value="Metallo-dependent hydrolases"/>
    <property type="match status" value="1"/>
</dbReference>
<reference evidence="3" key="1">
    <citation type="submission" date="2018-05" db="EMBL/GenBank/DDBJ databases">
        <authorList>
            <person name="Lanie J.A."/>
            <person name="Ng W.-L."/>
            <person name="Kazmierczak K.M."/>
            <person name="Andrzejewski T.M."/>
            <person name="Davidsen T.M."/>
            <person name="Wayne K.J."/>
            <person name="Tettelin H."/>
            <person name="Glass J.I."/>
            <person name="Rusch D."/>
            <person name="Podicherti R."/>
            <person name="Tsui H.-C.T."/>
            <person name="Winkler M.E."/>
        </authorList>
    </citation>
    <scope>NUCLEOTIDE SEQUENCE</scope>
</reference>
<dbReference type="InterPro" id="IPR013108">
    <property type="entry name" value="Amidohydro_3"/>
</dbReference>
<protein>
    <recommendedName>
        <fullName evidence="2">Amidohydrolase 3 domain-containing protein</fullName>
    </recommendedName>
</protein>
<evidence type="ECO:0000256" key="1">
    <source>
        <dbReference type="SAM" id="Phobius"/>
    </source>
</evidence>
<evidence type="ECO:0000259" key="2">
    <source>
        <dbReference type="Pfam" id="PF07969"/>
    </source>
</evidence>
<keyword evidence="1" id="KW-1133">Transmembrane helix</keyword>
<dbReference type="CDD" id="cd01300">
    <property type="entry name" value="YtcJ_like"/>
    <property type="match status" value="1"/>
</dbReference>
<dbReference type="Gene3D" id="2.30.40.10">
    <property type="entry name" value="Urease, subunit C, domain 1"/>
    <property type="match status" value="1"/>
</dbReference>
<dbReference type="InterPro" id="IPR032466">
    <property type="entry name" value="Metal_Hydrolase"/>
</dbReference>
<dbReference type="EMBL" id="UINC01001308">
    <property type="protein sequence ID" value="SUZ77236.1"/>
    <property type="molecule type" value="Genomic_DNA"/>
</dbReference>
<dbReference type="GO" id="GO:0016810">
    <property type="term" value="F:hydrolase activity, acting on carbon-nitrogen (but not peptide) bonds"/>
    <property type="evidence" value="ECO:0007669"/>
    <property type="project" value="InterPro"/>
</dbReference>